<keyword evidence="8" id="KW-1185">Reference proteome</keyword>
<evidence type="ECO:0000256" key="3">
    <source>
        <dbReference type="ARBA" id="ARBA00023082"/>
    </source>
</evidence>
<evidence type="ECO:0000256" key="1">
    <source>
        <dbReference type="ARBA" id="ARBA00010641"/>
    </source>
</evidence>
<gene>
    <name evidence="7" type="ORF">DJ019_12315</name>
</gene>
<dbReference type="AlphaFoldDB" id="A0A328BCI6"/>
<dbReference type="Gene3D" id="1.10.10.10">
    <property type="entry name" value="Winged helix-like DNA-binding domain superfamily/Winged helix DNA-binding domain"/>
    <property type="match status" value="1"/>
</dbReference>
<evidence type="ECO:0000313" key="8">
    <source>
        <dbReference type="Proteomes" id="UP000249524"/>
    </source>
</evidence>
<dbReference type="InterPro" id="IPR013249">
    <property type="entry name" value="RNA_pol_sigma70_r4_t2"/>
</dbReference>
<dbReference type="GO" id="GO:0003677">
    <property type="term" value="F:DNA binding"/>
    <property type="evidence" value="ECO:0007669"/>
    <property type="project" value="InterPro"/>
</dbReference>
<evidence type="ECO:0000313" key="7">
    <source>
        <dbReference type="EMBL" id="RAK64803.1"/>
    </source>
</evidence>
<evidence type="ECO:0000259" key="6">
    <source>
        <dbReference type="Pfam" id="PF08281"/>
    </source>
</evidence>
<dbReference type="SUPFAM" id="SSF88946">
    <property type="entry name" value="Sigma2 domain of RNA polymerase sigma factors"/>
    <property type="match status" value="1"/>
</dbReference>
<dbReference type="GO" id="GO:0016987">
    <property type="term" value="F:sigma factor activity"/>
    <property type="evidence" value="ECO:0007669"/>
    <property type="project" value="UniProtKB-KW"/>
</dbReference>
<dbReference type="InterPro" id="IPR039425">
    <property type="entry name" value="RNA_pol_sigma-70-like"/>
</dbReference>
<sequence length="165" mass="18419">MRAFFEKRENLLLFLAARTRDMATAEDLVQDLYLKISALDRDADVRAPAALLYRMASNLLVDHVRSAQRGARRDAAWRREAVGGDGTHEPVSGAAAEEAVIARERIRQLAAAVADLPPQMQRAFRLHKLEGRSQAETAQAMGVSVKMIEQHIQAAIRHLAQRLRT</sequence>
<dbReference type="Gene3D" id="1.10.1740.10">
    <property type="match status" value="1"/>
</dbReference>
<evidence type="ECO:0000259" key="5">
    <source>
        <dbReference type="Pfam" id="PF04542"/>
    </source>
</evidence>
<dbReference type="InterPro" id="IPR013325">
    <property type="entry name" value="RNA_pol_sigma_r2"/>
</dbReference>
<dbReference type="RefSeq" id="WP_111276341.1">
    <property type="nucleotide sequence ID" value="NZ_QFYS01000005.1"/>
</dbReference>
<dbReference type="EMBL" id="QFYS01000005">
    <property type="protein sequence ID" value="RAK64803.1"/>
    <property type="molecule type" value="Genomic_DNA"/>
</dbReference>
<dbReference type="Proteomes" id="UP000249524">
    <property type="component" value="Unassembled WGS sequence"/>
</dbReference>
<dbReference type="GO" id="GO:0006352">
    <property type="term" value="P:DNA-templated transcription initiation"/>
    <property type="evidence" value="ECO:0007669"/>
    <property type="project" value="InterPro"/>
</dbReference>
<dbReference type="PANTHER" id="PTHR43133:SF63">
    <property type="entry name" value="RNA POLYMERASE SIGMA FACTOR FECI-RELATED"/>
    <property type="match status" value="1"/>
</dbReference>
<feature type="domain" description="RNA polymerase sigma-70 region 2" evidence="5">
    <location>
        <begin position="14"/>
        <end position="69"/>
    </location>
</feature>
<evidence type="ECO:0000256" key="2">
    <source>
        <dbReference type="ARBA" id="ARBA00023015"/>
    </source>
</evidence>
<comment type="caution">
    <text evidence="7">The sequence shown here is derived from an EMBL/GenBank/DDBJ whole genome shotgun (WGS) entry which is preliminary data.</text>
</comment>
<dbReference type="Pfam" id="PF08281">
    <property type="entry name" value="Sigma70_r4_2"/>
    <property type="match status" value="1"/>
</dbReference>
<organism evidence="7 8">
    <name type="scientific">Phenylobacterium kunshanense</name>
    <dbReference type="NCBI Taxonomy" id="1445034"/>
    <lineage>
        <taxon>Bacteria</taxon>
        <taxon>Pseudomonadati</taxon>
        <taxon>Pseudomonadota</taxon>
        <taxon>Alphaproteobacteria</taxon>
        <taxon>Caulobacterales</taxon>
        <taxon>Caulobacteraceae</taxon>
        <taxon>Phenylobacterium</taxon>
    </lineage>
</organism>
<dbReference type="NCBIfam" id="TIGR02937">
    <property type="entry name" value="sigma70-ECF"/>
    <property type="match status" value="1"/>
</dbReference>
<keyword evidence="3" id="KW-0731">Sigma factor</keyword>
<name>A0A328BCI6_9CAUL</name>
<keyword evidence="4" id="KW-0804">Transcription</keyword>
<proteinExistence type="inferred from homology"/>
<dbReference type="InterPro" id="IPR007627">
    <property type="entry name" value="RNA_pol_sigma70_r2"/>
</dbReference>
<evidence type="ECO:0000256" key="4">
    <source>
        <dbReference type="ARBA" id="ARBA00023163"/>
    </source>
</evidence>
<protein>
    <submittedName>
        <fullName evidence="7">RNA polymerase sigma factor</fullName>
    </submittedName>
</protein>
<dbReference type="InterPro" id="IPR036388">
    <property type="entry name" value="WH-like_DNA-bd_sf"/>
</dbReference>
<dbReference type="OrthoDB" id="9794372at2"/>
<dbReference type="InterPro" id="IPR014284">
    <property type="entry name" value="RNA_pol_sigma-70_dom"/>
</dbReference>
<keyword evidence="2" id="KW-0805">Transcription regulation</keyword>
<dbReference type="SUPFAM" id="SSF88659">
    <property type="entry name" value="Sigma3 and sigma4 domains of RNA polymerase sigma factors"/>
    <property type="match status" value="1"/>
</dbReference>
<dbReference type="InterPro" id="IPR013324">
    <property type="entry name" value="RNA_pol_sigma_r3/r4-like"/>
</dbReference>
<dbReference type="PANTHER" id="PTHR43133">
    <property type="entry name" value="RNA POLYMERASE ECF-TYPE SIGMA FACTO"/>
    <property type="match status" value="1"/>
</dbReference>
<reference evidence="7 8" key="1">
    <citation type="submission" date="2018-05" db="EMBL/GenBank/DDBJ databases">
        <authorList>
            <person name="Lanie J.A."/>
            <person name="Ng W.-L."/>
            <person name="Kazmierczak K.M."/>
            <person name="Andrzejewski T.M."/>
            <person name="Davidsen T.M."/>
            <person name="Wayne K.J."/>
            <person name="Tettelin H."/>
            <person name="Glass J.I."/>
            <person name="Rusch D."/>
            <person name="Podicherti R."/>
            <person name="Tsui H.-C.T."/>
            <person name="Winkler M.E."/>
        </authorList>
    </citation>
    <scope>NUCLEOTIDE SEQUENCE [LARGE SCALE GENOMIC DNA]</scope>
    <source>
        <strain evidence="7 8">BUT-10</strain>
    </source>
</reference>
<feature type="domain" description="RNA polymerase sigma factor 70 region 4 type 2" evidence="6">
    <location>
        <begin position="107"/>
        <end position="159"/>
    </location>
</feature>
<comment type="similarity">
    <text evidence="1">Belongs to the sigma-70 factor family. ECF subfamily.</text>
</comment>
<accession>A0A328BCI6</accession>
<dbReference type="Pfam" id="PF04542">
    <property type="entry name" value="Sigma70_r2"/>
    <property type="match status" value="1"/>
</dbReference>